<evidence type="ECO:0000313" key="1">
    <source>
        <dbReference type="EMBL" id="KAG1539402.1"/>
    </source>
</evidence>
<comment type="caution">
    <text evidence="1">The sequence shown here is derived from an EMBL/GenBank/DDBJ whole genome shotgun (WGS) entry which is preliminary data.</text>
</comment>
<organism evidence="1 2">
    <name type="scientific">Rhizopus delemar</name>
    <dbReference type="NCBI Taxonomy" id="936053"/>
    <lineage>
        <taxon>Eukaryota</taxon>
        <taxon>Fungi</taxon>
        <taxon>Fungi incertae sedis</taxon>
        <taxon>Mucoromycota</taxon>
        <taxon>Mucoromycotina</taxon>
        <taxon>Mucoromycetes</taxon>
        <taxon>Mucorales</taxon>
        <taxon>Mucorineae</taxon>
        <taxon>Rhizopodaceae</taxon>
        <taxon>Rhizopus</taxon>
    </lineage>
</organism>
<keyword evidence="2" id="KW-1185">Reference proteome</keyword>
<dbReference type="AlphaFoldDB" id="A0A9P6Y4V4"/>
<dbReference type="Proteomes" id="UP000740926">
    <property type="component" value="Unassembled WGS sequence"/>
</dbReference>
<accession>A0A9P6Y4V4</accession>
<reference evidence="1 2" key="1">
    <citation type="journal article" date="2020" name="Microb. Genom.">
        <title>Genetic diversity of clinical and environmental Mucorales isolates obtained from an investigation of mucormycosis cases among solid organ transplant recipients.</title>
        <authorList>
            <person name="Nguyen M.H."/>
            <person name="Kaul D."/>
            <person name="Muto C."/>
            <person name="Cheng S.J."/>
            <person name="Richter R.A."/>
            <person name="Bruno V.M."/>
            <person name="Liu G."/>
            <person name="Beyhan S."/>
            <person name="Sundermann A.J."/>
            <person name="Mounaud S."/>
            <person name="Pasculle A.W."/>
            <person name="Nierman W.C."/>
            <person name="Driscoll E."/>
            <person name="Cumbie R."/>
            <person name="Clancy C.J."/>
            <person name="Dupont C.L."/>
        </authorList>
    </citation>
    <scope>NUCLEOTIDE SEQUENCE [LARGE SCALE GENOMIC DNA]</scope>
    <source>
        <strain evidence="1 2">GL24</strain>
    </source>
</reference>
<name>A0A9P6Y4V4_9FUNG</name>
<gene>
    <name evidence="1" type="ORF">G6F50_014513</name>
</gene>
<sequence length="127" mass="13844">MWAVAPHASPGNEKRRRSPAFFVGFNRCRSVLRHAVVHVFRPGVDAAGDVEHLGEAQRTELLGGLRAAATVVAHERQRRGLRQGFQRGAAVAVEALERHADGGDGAFVSRAHVHQGPCRGCRPPSRW</sequence>
<protein>
    <submittedName>
        <fullName evidence="1">Uncharacterized protein</fullName>
    </submittedName>
</protein>
<proteinExistence type="predicted"/>
<evidence type="ECO:0000313" key="2">
    <source>
        <dbReference type="Proteomes" id="UP000740926"/>
    </source>
</evidence>
<dbReference type="EMBL" id="JAANIU010007008">
    <property type="protein sequence ID" value="KAG1539402.1"/>
    <property type="molecule type" value="Genomic_DNA"/>
</dbReference>